<sequence length="131" mass="14642">MKKLIGSLVVFLLVSLLGFNVFTQAEDEIEDDVDVQAQVGIRFTIDKSRIVGTELARFTVSAVGGKPSYSYSFNAGDGSRIRTVQSSESSVPFTHRYYSNKELETYTARARVADQYNSSPEATIRVTRVRY</sequence>
<dbReference type="AlphaFoldDB" id="A0A1H3UFD0"/>
<reference evidence="3" key="1">
    <citation type="submission" date="2016-10" db="EMBL/GenBank/DDBJ databases">
        <authorList>
            <person name="Varghese N."/>
            <person name="Submissions S."/>
        </authorList>
    </citation>
    <scope>NUCLEOTIDE SEQUENCE [LARGE SCALE GENOMIC DNA]</scope>
    <source>
        <strain evidence="3">SP</strain>
    </source>
</reference>
<dbReference type="EMBL" id="FNPI01000021">
    <property type="protein sequence ID" value="SDZ61078.1"/>
    <property type="molecule type" value="Genomic_DNA"/>
</dbReference>
<evidence type="ECO:0000313" key="3">
    <source>
        <dbReference type="Proteomes" id="UP000198935"/>
    </source>
</evidence>
<dbReference type="Gene3D" id="2.60.40.10">
    <property type="entry name" value="Immunoglobulins"/>
    <property type="match status" value="1"/>
</dbReference>
<keyword evidence="3" id="KW-1185">Reference proteome</keyword>
<protein>
    <recommendedName>
        <fullName evidence="4">PKD domain-containing protein</fullName>
    </recommendedName>
</protein>
<dbReference type="Proteomes" id="UP000198935">
    <property type="component" value="Unassembled WGS sequence"/>
</dbReference>
<organism evidence="2 3">
    <name type="scientific">Evansella caseinilytica</name>
    <dbReference type="NCBI Taxonomy" id="1503961"/>
    <lineage>
        <taxon>Bacteria</taxon>
        <taxon>Bacillati</taxon>
        <taxon>Bacillota</taxon>
        <taxon>Bacilli</taxon>
        <taxon>Bacillales</taxon>
        <taxon>Bacillaceae</taxon>
        <taxon>Evansella</taxon>
    </lineage>
</organism>
<keyword evidence="1" id="KW-0732">Signal</keyword>
<gene>
    <name evidence="2" type="ORF">SAMN05421736_1212</name>
</gene>
<evidence type="ECO:0000256" key="1">
    <source>
        <dbReference type="SAM" id="SignalP"/>
    </source>
</evidence>
<dbReference type="InterPro" id="IPR035986">
    <property type="entry name" value="PKD_dom_sf"/>
</dbReference>
<feature type="chain" id="PRO_5011742447" description="PKD domain-containing protein" evidence="1">
    <location>
        <begin position="26"/>
        <end position="131"/>
    </location>
</feature>
<evidence type="ECO:0008006" key="4">
    <source>
        <dbReference type="Google" id="ProtNLM"/>
    </source>
</evidence>
<feature type="signal peptide" evidence="1">
    <location>
        <begin position="1"/>
        <end position="25"/>
    </location>
</feature>
<accession>A0A1H3UFD0</accession>
<evidence type="ECO:0000313" key="2">
    <source>
        <dbReference type="EMBL" id="SDZ61078.1"/>
    </source>
</evidence>
<proteinExistence type="predicted"/>
<name>A0A1H3UFD0_9BACI</name>
<dbReference type="SUPFAM" id="SSF49299">
    <property type="entry name" value="PKD domain"/>
    <property type="match status" value="1"/>
</dbReference>
<dbReference type="InterPro" id="IPR013783">
    <property type="entry name" value="Ig-like_fold"/>
</dbReference>